<accession>A0ABY6MY76</accession>
<sequence length="447" mass="50286">MMKAYSLDADERMPDLHLEGSERLNALIDQPHAPIYRNRSGHHLQPAELDALKQFTTEEFAKKVSAKCADNDWLQQFIAHCFSEVPFYRQYVRSSYDIEAIPTINRADLSQDITGFVPDGLPTDRLITFETSGTTGHPLMIPSHPTVAAKYSAYHKKALAWNGVNTDDFKSDLAIILAGYQEKCFTYASISPYLNNKGLVKLNFHPNDWHDPDDRHQYIDNNKPDLISGDPISLGALSKIPFSHQPKAILTTSMTLLSGCKQLLNQRFGCPIIDLYSLNEIGPVGCSVLGKKGFKLLQSKLYVEILDTNDTPVAPGQRGEITVTGGFNHYLPLLRYRTGDFGRLEQEGNDWFIQDLEGRPPVQFKTSKGVWLNNVDVTHLLQAFPLTQFSLHQHVDGTLTVKVLKTANTDELIHALTQKFGYPVDVKQIEKVNSEKKIIQYTSDLRA</sequence>
<reference evidence="1" key="1">
    <citation type="submission" date="2022-06" db="EMBL/GenBank/DDBJ databases">
        <title>Alkalimarinus sp. nov., isolated from gut of a Alitta virens.</title>
        <authorList>
            <person name="Yang A.I."/>
            <person name="Shin N.-R."/>
        </authorList>
    </citation>
    <scope>NUCLEOTIDE SEQUENCE</scope>
    <source>
        <strain evidence="1">A2M4</strain>
    </source>
</reference>
<evidence type="ECO:0008006" key="3">
    <source>
        <dbReference type="Google" id="ProtNLM"/>
    </source>
</evidence>
<dbReference type="SUPFAM" id="SSF56801">
    <property type="entry name" value="Acetyl-CoA synthetase-like"/>
    <property type="match status" value="1"/>
</dbReference>
<dbReference type="RefSeq" id="WP_265046290.1">
    <property type="nucleotide sequence ID" value="NZ_CP100390.1"/>
</dbReference>
<dbReference type="Gene3D" id="3.40.50.12780">
    <property type="entry name" value="N-terminal domain of ligase-like"/>
    <property type="match status" value="1"/>
</dbReference>
<gene>
    <name evidence="1" type="ORF">NKI27_11985</name>
</gene>
<dbReference type="PANTHER" id="PTHR36932:SF1">
    <property type="entry name" value="CAPSULAR POLYSACCHARIDE BIOSYNTHESIS PROTEIN"/>
    <property type="match status" value="1"/>
</dbReference>
<proteinExistence type="predicted"/>
<keyword evidence="2" id="KW-1185">Reference proteome</keyword>
<dbReference type="InterPro" id="IPR053158">
    <property type="entry name" value="CapK_Type1_Caps_Biosynth"/>
</dbReference>
<protein>
    <recommendedName>
        <fullName evidence="3">Phenylacetate-CoA ligase</fullName>
    </recommendedName>
</protein>
<evidence type="ECO:0000313" key="1">
    <source>
        <dbReference type="EMBL" id="UZE94797.1"/>
    </source>
</evidence>
<dbReference type="PANTHER" id="PTHR36932">
    <property type="entry name" value="CAPSULAR POLYSACCHARIDE BIOSYNTHESIS PROTEIN"/>
    <property type="match status" value="1"/>
</dbReference>
<organism evidence="1 2">
    <name type="scientific">Alkalimarinus alittae</name>
    <dbReference type="NCBI Taxonomy" id="2961619"/>
    <lineage>
        <taxon>Bacteria</taxon>
        <taxon>Pseudomonadati</taxon>
        <taxon>Pseudomonadota</taxon>
        <taxon>Gammaproteobacteria</taxon>
        <taxon>Alteromonadales</taxon>
        <taxon>Alteromonadaceae</taxon>
        <taxon>Alkalimarinus</taxon>
    </lineage>
</organism>
<name>A0ABY6MY76_9ALTE</name>
<dbReference type="InterPro" id="IPR042099">
    <property type="entry name" value="ANL_N_sf"/>
</dbReference>
<dbReference type="Proteomes" id="UP001163739">
    <property type="component" value="Chromosome"/>
</dbReference>
<evidence type="ECO:0000313" key="2">
    <source>
        <dbReference type="Proteomes" id="UP001163739"/>
    </source>
</evidence>
<dbReference type="EMBL" id="CP100390">
    <property type="protein sequence ID" value="UZE94797.1"/>
    <property type="molecule type" value="Genomic_DNA"/>
</dbReference>